<dbReference type="AlphaFoldDB" id="A0A2T3B160"/>
<feature type="transmembrane region" description="Helical" evidence="1">
    <location>
        <begin position="41"/>
        <end position="60"/>
    </location>
</feature>
<name>A0A2T3B160_AMORE</name>
<organism evidence="2 3">
    <name type="scientific">Amorphotheca resinae ATCC 22711</name>
    <dbReference type="NCBI Taxonomy" id="857342"/>
    <lineage>
        <taxon>Eukaryota</taxon>
        <taxon>Fungi</taxon>
        <taxon>Dikarya</taxon>
        <taxon>Ascomycota</taxon>
        <taxon>Pezizomycotina</taxon>
        <taxon>Leotiomycetes</taxon>
        <taxon>Helotiales</taxon>
        <taxon>Amorphothecaceae</taxon>
        <taxon>Amorphotheca</taxon>
    </lineage>
</organism>
<keyword evidence="1" id="KW-0472">Membrane</keyword>
<dbReference type="OrthoDB" id="5983572at2759"/>
<feature type="transmembrane region" description="Helical" evidence="1">
    <location>
        <begin position="99"/>
        <end position="119"/>
    </location>
</feature>
<accession>A0A2T3B160</accession>
<dbReference type="EMBL" id="KZ679011">
    <property type="protein sequence ID" value="PSS18304.1"/>
    <property type="molecule type" value="Genomic_DNA"/>
</dbReference>
<sequence>MASYESLHSLLLQRKEGELKIKDPRTTGLCVDNILGDPNTLATTSTSMLAWVLTFVASVIASTQDTDPYPNYCWFSVAFMLCLIVGIFAVIASDTTEEYHVAIVGFLAAGLILTTSSVNNLLYTSNAAKQAAASGFVVLSIVNIAWIFYISSPPTNRTARFGSIT</sequence>
<gene>
    <name evidence="2" type="ORF">M430DRAFT_275757</name>
</gene>
<dbReference type="InParanoid" id="A0A2T3B160"/>
<keyword evidence="3" id="KW-1185">Reference proteome</keyword>
<keyword evidence="1" id="KW-0812">Transmembrane</keyword>
<reference evidence="2 3" key="1">
    <citation type="journal article" date="2018" name="New Phytol.">
        <title>Comparative genomics and transcriptomics depict ericoid mycorrhizal fungi as versatile saprotrophs and plant mutualists.</title>
        <authorList>
            <person name="Martino E."/>
            <person name="Morin E."/>
            <person name="Grelet G.A."/>
            <person name="Kuo A."/>
            <person name="Kohler A."/>
            <person name="Daghino S."/>
            <person name="Barry K.W."/>
            <person name="Cichocki N."/>
            <person name="Clum A."/>
            <person name="Dockter R.B."/>
            <person name="Hainaut M."/>
            <person name="Kuo R.C."/>
            <person name="LaButti K."/>
            <person name="Lindahl B.D."/>
            <person name="Lindquist E.A."/>
            <person name="Lipzen A."/>
            <person name="Khouja H.R."/>
            <person name="Magnuson J."/>
            <person name="Murat C."/>
            <person name="Ohm R.A."/>
            <person name="Singer S.W."/>
            <person name="Spatafora J.W."/>
            <person name="Wang M."/>
            <person name="Veneault-Fourrey C."/>
            <person name="Henrissat B."/>
            <person name="Grigoriev I.V."/>
            <person name="Martin F.M."/>
            <person name="Perotto S."/>
        </authorList>
    </citation>
    <scope>NUCLEOTIDE SEQUENCE [LARGE SCALE GENOMIC DNA]</scope>
    <source>
        <strain evidence="2 3">ATCC 22711</strain>
    </source>
</reference>
<evidence type="ECO:0000313" key="2">
    <source>
        <dbReference type="EMBL" id="PSS18304.1"/>
    </source>
</evidence>
<dbReference type="GeneID" id="36573740"/>
<proteinExistence type="predicted"/>
<evidence type="ECO:0000313" key="3">
    <source>
        <dbReference type="Proteomes" id="UP000241818"/>
    </source>
</evidence>
<feature type="transmembrane region" description="Helical" evidence="1">
    <location>
        <begin position="72"/>
        <end position="93"/>
    </location>
</feature>
<feature type="transmembrane region" description="Helical" evidence="1">
    <location>
        <begin position="131"/>
        <end position="150"/>
    </location>
</feature>
<evidence type="ECO:0000256" key="1">
    <source>
        <dbReference type="SAM" id="Phobius"/>
    </source>
</evidence>
<dbReference type="STRING" id="857342.A0A2T3B160"/>
<keyword evidence="1" id="KW-1133">Transmembrane helix</keyword>
<dbReference type="Proteomes" id="UP000241818">
    <property type="component" value="Unassembled WGS sequence"/>
</dbReference>
<protein>
    <submittedName>
        <fullName evidence="2">Uncharacterized protein</fullName>
    </submittedName>
</protein>
<dbReference type="RefSeq" id="XP_024720656.1">
    <property type="nucleotide sequence ID" value="XM_024865659.1"/>
</dbReference>